<name>A0A6J5SDF1_9CAUD</name>
<feature type="domain" description="Fibronectin type-III" evidence="1">
    <location>
        <begin position="528"/>
        <end position="600"/>
    </location>
</feature>
<proteinExistence type="predicted"/>
<reference evidence="2" key="1">
    <citation type="submission" date="2020-05" db="EMBL/GenBank/DDBJ databases">
        <authorList>
            <person name="Chiriac C."/>
            <person name="Salcher M."/>
            <person name="Ghai R."/>
            <person name="Kavagutti S V."/>
        </authorList>
    </citation>
    <scope>NUCLEOTIDE SEQUENCE</scope>
</reference>
<sequence length="802" mass="81209">MKRFGWMVVVLMAIPYVILAASISNTPLISSPLQPGDRVPVGRSGNGTAATVSVEQIAEYTGSTLKTINGASIVGAGEDLTVVGTGGMADPGANGLMKRTAPNVVEIAIPGTDYVTATGPGVSTGQTFGVGSFTASAGTGNTIYSLSSTGIAVQGASPYGTGGLFNSATGTAGYFSTTSGTAIRTDGPVSVNGTLTSTGTVTAPAFAGSGAALTGITKTQVGLANVDNTSDANKPVSTAQQSALDLKAPLANPTFTGTVSGITKTHVGLANADNTSDANKPVSTAQQTALNLKANSANPTFTGTVTMPSTGITMTQGADPQAVELMEGSASGTNKVTLTIPTAIAADHTYVFTETGITLDGGAVIGGSASLAGLTDVSIVTPTTNDFIRYSGTQWVKDSTTYTTIAGHTAALSAANARFDNLSTQMANLKTAMLSAGFPATPVRVTPATANYSSTTNSFLLNYTSPAGTSLAYVYNGGASTPITTGSNSAALTAPAANTAYNYTVTATKTSTGFTATDSGTFTWTPVASAPTSLSSTVTSTSFTPTWTVGTYATTHRSEYGTTTGYGTAGPSTSGTAITGLTASTAYHWRACADNDYGSEACSADQTATTAAAGALLYETFEGSGYAATGWTTTGTVDADYSTTGLSLEGSQALSLSTASTATNTLASSYNEVWFKTMFRTTYGSNGNDVLKFYNSSNVAVGALYLASNTIHIEHGTRDVASSVLAANTTYYVWIHLTQAATTGVLDLYVSTTSTMPGTPTTTIANGTSNSTVNKVILYSGNGGTYFDHVWLNNTNTGFSAW</sequence>
<dbReference type="SMART" id="SM00060">
    <property type="entry name" value="FN3"/>
    <property type="match status" value="2"/>
</dbReference>
<protein>
    <submittedName>
        <fullName evidence="2">Fibronectin type III</fullName>
    </submittedName>
</protein>
<feature type="domain" description="Fibronectin type-III" evidence="1">
    <location>
        <begin position="436"/>
        <end position="515"/>
    </location>
</feature>
<gene>
    <name evidence="2" type="ORF">UFOVP1419_36</name>
</gene>
<evidence type="ECO:0000313" key="2">
    <source>
        <dbReference type="EMBL" id="CAB4211847.1"/>
    </source>
</evidence>
<accession>A0A6J5SDF1</accession>
<evidence type="ECO:0000259" key="1">
    <source>
        <dbReference type="SMART" id="SM00060"/>
    </source>
</evidence>
<dbReference type="EMBL" id="LR797377">
    <property type="protein sequence ID" value="CAB4211847.1"/>
    <property type="molecule type" value="Genomic_DNA"/>
</dbReference>
<organism evidence="2">
    <name type="scientific">uncultured Caudovirales phage</name>
    <dbReference type="NCBI Taxonomy" id="2100421"/>
    <lineage>
        <taxon>Viruses</taxon>
        <taxon>Duplodnaviria</taxon>
        <taxon>Heunggongvirae</taxon>
        <taxon>Uroviricota</taxon>
        <taxon>Caudoviricetes</taxon>
        <taxon>Peduoviridae</taxon>
        <taxon>Maltschvirus</taxon>
        <taxon>Maltschvirus maltsch</taxon>
    </lineage>
</organism>
<dbReference type="InterPro" id="IPR003961">
    <property type="entry name" value="FN3_dom"/>
</dbReference>